<evidence type="ECO:0000256" key="5">
    <source>
        <dbReference type="ARBA" id="ARBA00022840"/>
    </source>
</evidence>
<keyword evidence="3" id="KW-0547">Nucleotide-binding</keyword>
<dbReference type="Gene3D" id="1.10.510.10">
    <property type="entry name" value="Transferase(Phosphotransferase) domain 1"/>
    <property type="match status" value="2"/>
</dbReference>
<dbReference type="GO" id="GO:0004674">
    <property type="term" value="F:protein serine/threonine kinase activity"/>
    <property type="evidence" value="ECO:0007669"/>
    <property type="project" value="UniProtKB-KW"/>
</dbReference>
<feature type="compositionally biased region" description="Basic and acidic residues" evidence="6">
    <location>
        <begin position="901"/>
        <end position="911"/>
    </location>
</feature>
<evidence type="ECO:0000256" key="2">
    <source>
        <dbReference type="ARBA" id="ARBA00022679"/>
    </source>
</evidence>
<feature type="region of interest" description="Disordered" evidence="6">
    <location>
        <begin position="539"/>
        <end position="574"/>
    </location>
</feature>
<dbReference type="PANTHER" id="PTHR24349">
    <property type="entry name" value="SERINE/THREONINE-PROTEIN KINASE"/>
    <property type="match status" value="1"/>
</dbReference>
<proteinExistence type="predicted"/>
<evidence type="ECO:0000313" key="8">
    <source>
        <dbReference type="EMBL" id="SCU66827.1"/>
    </source>
</evidence>
<dbReference type="PROSITE" id="PS50011">
    <property type="entry name" value="PROTEIN_KINASE_DOM"/>
    <property type="match status" value="1"/>
</dbReference>
<keyword evidence="2" id="KW-0808">Transferase</keyword>
<feature type="region of interest" description="Disordered" evidence="6">
    <location>
        <begin position="597"/>
        <end position="622"/>
    </location>
</feature>
<dbReference type="RefSeq" id="XP_067078228.1">
    <property type="nucleotide sequence ID" value="XM_067222127.1"/>
</dbReference>
<keyword evidence="5" id="KW-0067">ATP-binding</keyword>
<keyword evidence="1" id="KW-0723">Serine/threonine-protein kinase</keyword>
<feature type="region of interest" description="Disordered" evidence="6">
    <location>
        <begin position="445"/>
        <end position="496"/>
    </location>
</feature>
<evidence type="ECO:0000259" key="7">
    <source>
        <dbReference type="PROSITE" id="PS50011"/>
    </source>
</evidence>
<dbReference type="InterPro" id="IPR050205">
    <property type="entry name" value="CDPK_Ser/Thr_kinases"/>
</dbReference>
<evidence type="ECO:0000256" key="6">
    <source>
        <dbReference type="SAM" id="MobiDB-lite"/>
    </source>
</evidence>
<dbReference type="SUPFAM" id="SSF56112">
    <property type="entry name" value="Protein kinase-like (PK-like)"/>
    <property type="match status" value="1"/>
</dbReference>
<dbReference type="Proteomes" id="UP000195570">
    <property type="component" value="Unassembled WGS sequence"/>
</dbReference>
<dbReference type="InterPro" id="IPR008271">
    <property type="entry name" value="Ser/Thr_kinase_AS"/>
</dbReference>
<feature type="region of interest" description="Disordered" evidence="6">
    <location>
        <begin position="660"/>
        <end position="701"/>
    </location>
</feature>
<dbReference type="GeneID" id="92374279"/>
<evidence type="ECO:0000256" key="1">
    <source>
        <dbReference type="ARBA" id="ARBA00022527"/>
    </source>
</evidence>
<dbReference type="VEuPathDB" id="TriTrypDB:TEOVI_000033900"/>
<dbReference type="SMART" id="SM00220">
    <property type="entry name" value="S_TKc"/>
    <property type="match status" value="1"/>
</dbReference>
<evidence type="ECO:0000256" key="4">
    <source>
        <dbReference type="ARBA" id="ARBA00022777"/>
    </source>
</evidence>
<feature type="domain" description="Protein kinase" evidence="7">
    <location>
        <begin position="233"/>
        <end position="829"/>
    </location>
</feature>
<organism evidence="8 9">
    <name type="scientific">Trypanosoma equiperdum</name>
    <dbReference type="NCBI Taxonomy" id="5694"/>
    <lineage>
        <taxon>Eukaryota</taxon>
        <taxon>Discoba</taxon>
        <taxon>Euglenozoa</taxon>
        <taxon>Kinetoplastea</taxon>
        <taxon>Metakinetoplastina</taxon>
        <taxon>Trypanosomatida</taxon>
        <taxon>Trypanosomatidae</taxon>
        <taxon>Trypanosoma</taxon>
    </lineage>
</organism>
<dbReference type="GO" id="GO:0005524">
    <property type="term" value="F:ATP binding"/>
    <property type="evidence" value="ECO:0007669"/>
    <property type="project" value="UniProtKB-KW"/>
</dbReference>
<dbReference type="Pfam" id="PF00069">
    <property type="entry name" value="Pkinase"/>
    <property type="match status" value="2"/>
</dbReference>
<keyword evidence="9" id="KW-1185">Reference proteome</keyword>
<dbReference type="InterPro" id="IPR000719">
    <property type="entry name" value="Prot_kinase_dom"/>
</dbReference>
<feature type="region of interest" description="Disordered" evidence="6">
    <location>
        <begin position="884"/>
        <end position="924"/>
    </location>
</feature>
<reference evidence="8" key="1">
    <citation type="submission" date="2016-09" db="EMBL/GenBank/DDBJ databases">
        <authorList>
            <person name="Hebert L."/>
            <person name="Moumen B."/>
        </authorList>
    </citation>
    <scope>NUCLEOTIDE SEQUENCE [LARGE SCALE GENOMIC DNA]</scope>
    <source>
        <strain evidence="8">OVI</strain>
    </source>
</reference>
<comment type="caution">
    <text evidence="8">The sequence shown here is derived from an EMBL/GenBank/DDBJ whole genome shotgun (WGS) entry which is preliminary data.</text>
</comment>
<gene>
    <name evidence="8" type="ORF">TEOVI_000033900</name>
</gene>
<dbReference type="AlphaFoldDB" id="A0A1G4I514"/>
<dbReference type="EMBL" id="CZPT02000621">
    <property type="protein sequence ID" value="SCU66827.1"/>
    <property type="molecule type" value="Genomic_DNA"/>
</dbReference>
<feature type="compositionally biased region" description="Basic and acidic residues" evidence="6">
    <location>
        <begin position="547"/>
        <end position="559"/>
    </location>
</feature>
<feature type="compositionally biased region" description="Basic and acidic residues" evidence="6">
    <location>
        <begin position="462"/>
        <end position="496"/>
    </location>
</feature>
<sequence>MARDSGFYDMLPALHALPAVEAVVVDRLRPWRRRREKEVAELLFPQNAATAEASESPIPKSIQQPSLRRRRANSAMESAVTHLCYGRRAHPRRTAIALHHPQVLVFTVDEPSALCCSEVQKTLRSVDGPVQIQYLLASERDFYGAQMDYRRTKSRTRRGRAPQRAASVPALTYTNCETVCNDGICPCSKSVTTHKDGDRGVTGSVSNKNGAGVLSALHECKIVDSLQDLYAFHPGRDYIDCGAFSRVYRAVPLFQGTGGRSCGANNCNRSAGPSDSFVAIKVIPRVRSERGGRYKVAPHAARRGESDMGRHVVSSTSAQHCACGKYPRQSESDAEWRQLQRIAEEVSILAALEHSGCSHLIGTLQTPEEFAIVMDMGKGNIDALRYVRAHGPLNEAHASLIVYQLVEAVNYLHNVKEVLHRDIKLENILLSRVDQSISIIRKAMETGGSVESSPRSKNRSHTHNEEDVSGRTEKEHTKRTGDGCERGNRTEVADSKARSSSYRWWEPVSVNVSTATDEMERLLKVTLIDFGLSMHMSRCSGTGNPSVEKKMEEGSDTRKPIIRKGSPKSSGTVAVGGGFNLPELSFASCGKVEKEPRRVDDVAGGEGTLESKQEESEDDEGLSHRVTVPVAISNNTPPVLSRAGSTSDSTAKIPTTLLVGDEEDGTQQDRQPKGAMPTRAIAGAQGSASVPLTDHECPAPSSLLEDDSHHHDDTLLSFTPCGTERYLPPEILQWILQRGWKQKTIAVCEARKLDAYAVGIVTYVLLSGCFPFNGTSRATMWQQKLCVPACNSSRWENVSTVAISFVQSLLDPQPRTRFELCEALTHPWMRQGALLAKKLSLVPHSMVADANLGEGEEEKERSNRQLPRVVSRLSTSASSLICDGPVHTPSVGSHATGGDGSHPKTQKEQTGDGRASSAPRHSAIGCPHRRTCSAVCVSTELTCADNGALTVHSTAGSGKLSSKLESEGPRLSFMHRVGEEQRPAQLTETYDCQEVGNKQFGQAKPDVDEGMADMFAFLYEKIMSE</sequence>
<name>A0A1G4I514_TRYEQ</name>
<dbReference type="PROSITE" id="PS00108">
    <property type="entry name" value="PROTEIN_KINASE_ST"/>
    <property type="match status" value="1"/>
</dbReference>
<evidence type="ECO:0000313" key="9">
    <source>
        <dbReference type="Proteomes" id="UP000195570"/>
    </source>
</evidence>
<keyword evidence="4 8" id="KW-0418">Kinase</keyword>
<accession>A0A1G4I514</accession>
<protein>
    <submittedName>
        <fullName evidence="8">Protein kinase, putative</fullName>
    </submittedName>
</protein>
<dbReference type="InterPro" id="IPR011009">
    <property type="entry name" value="Kinase-like_dom_sf"/>
</dbReference>
<evidence type="ECO:0000256" key="3">
    <source>
        <dbReference type="ARBA" id="ARBA00022741"/>
    </source>
</evidence>